<dbReference type="Pfam" id="PF00431">
    <property type="entry name" value="CUB"/>
    <property type="match status" value="1"/>
</dbReference>
<keyword evidence="2 9" id="KW-0645">Protease</keyword>
<dbReference type="SMART" id="SM00042">
    <property type="entry name" value="CUB"/>
    <property type="match status" value="1"/>
</dbReference>
<keyword evidence="6 9" id="KW-0482">Metalloprotease</keyword>
<proteinExistence type="predicted"/>
<comment type="cofactor">
    <cofactor evidence="9 10">
        <name>Zn(2+)</name>
        <dbReference type="ChEBI" id="CHEBI:29105"/>
    </cofactor>
    <text evidence="9 10">Binds 1 zinc ion per subunit.</text>
</comment>
<evidence type="ECO:0000256" key="1">
    <source>
        <dbReference type="ARBA" id="ARBA00022536"/>
    </source>
</evidence>
<comment type="caution">
    <text evidence="8">Lacks conserved residue(s) required for the propagation of feature annotation.</text>
</comment>
<feature type="region of interest" description="Disordered" evidence="11">
    <location>
        <begin position="1"/>
        <end position="33"/>
    </location>
</feature>
<dbReference type="GO" id="GO:0004222">
    <property type="term" value="F:metalloendopeptidase activity"/>
    <property type="evidence" value="ECO:0007669"/>
    <property type="project" value="UniProtKB-UniRule"/>
</dbReference>
<dbReference type="InterPro" id="IPR000742">
    <property type="entry name" value="EGF"/>
</dbReference>
<keyword evidence="3 9" id="KW-0479">Metal-binding</keyword>
<accession>A0AAW0UJD5</accession>
<evidence type="ECO:0000256" key="2">
    <source>
        <dbReference type="ARBA" id="ARBA00022670"/>
    </source>
</evidence>
<evidence type="ECO:0000256" key="11">
    <source>
        <dbReference type="SAM" id="MobiDB-lite"/>
    </source>
</evidence>
<feature type="binding site" evidence="9">
    <location>
        <position position="152"/>
    </location>
    <ligand>
        <name>Zn(2+)</name>
        <dbReference type="ChEBI" id="CHEBI:29105"/>
        <note>catalytic</note>
    </ligand>
</feature>
<evidence type="ECO:0000256" key="5">
    <source>
        <dbReference type="ARBA" id="ARBA00022833"/>
    </source>
</evidence>
<keyword evidence="1" id="KW-0245">EGF-like domain</keyword>
<dbReference type="InterPro" id="IPR000859">
    <property type="entry name" value="CUB_dom"/>
</dbReference>
<dbReference type="InterPro" id="IPR034035">
    <property type="entry name" value="Astacin-like_dom"/>
</dbReference>
<evidence type="ECO:0000259" key="13">
    <source>
        <dbReference type="PROSITE" id="PS51864"/>
    </source>
</evidence>
<evidence type="ECO:0000256" key="9">
    <source>
        <dbReference type="PROSITE-ProRule" id="PRU01211"/>
    </source>
</evidence>
<dbReference type="SUPFAM" id="SSF55486">
    <property type="entry name" value="Metalloproteases ('zincins'), catalytic domain"/>
    <property type="match status" value="1"/>
</dbReference>
<dbReference type="InterPro" id="IPR001506">
    <property type="entry name" value="Peptidase_M12A"/>
</dbReference>
<dbReference type="InterPro" id="IPR024079">
    <property type="entry name" value="MetalloPept_cat_dom_sf"/>
</dbReference>
<dbReference type="Pfam" id="PF01400">
    <property type="entry name" value="Astacin"/>
    <property type="match status" value="1"/>
</dbReference>
<evidence type="ECO:0000256" key="7">
    <source>
        <dbReference type="ARBA" id="ARBA00023157"/>
    </source>
</evidence>
<dbReference type="PANTHER" id="PTHR10127">
    <property type="entry name" value="DISCOIDIN, CUB, EGF, LAMININ , AND ZINC METALLOPROTEASE DOMAIN CONTAINING"/>
    <property type="match status" value="1"/>
</dbReference>
<evidence type="ECO:0000259" key="12">
    <source>
        <dbReference type="PROSITE" id="PS01180"/>
    </source>
</evidence>
<dbReference type="PROSITE" id="PS00022">
    <property type="entry name" value="EGF_1"/>
    <property type="match status" value="1"/>
</dbReference>
<dbReference type="PRINTS" id="PR00480">
    <property type="entry name" value="ASTACIN"/>
</dbReference>
<evidence type="ECO:0000313" key="14">
    <source>
        <dbReference type="EMBL" id="KAK8400274.1"/>
    </source>
</evidence>
<dbReference type="EC" id="3.4.24.-" evidence="10"/>
<reference evidence="14 15" key="1">
    <citation type="submission" date="2023-03" db="EMBL/GenBank/DDBJ databases">
        <title>High-quality genome of Scylla paramamosain provides insights in environmental adaptation.</title>
        <authorList>
            <person name="Zhang L."/>
        </authorList>
    </citation>
    <scope>NUCLEOTIDE SEQUENCE [LARGE SCALE GENOMIC DNA]</scope>
    <source>
        <strain evidence="14">LZ_2023a</strain>
        <tissue evidence="14">Muscle</tissue>
    </source>
</reference>
<dbReference type="CDD" id="cd00041">
    <property type="entry name" value="CUB"/>
    <property type="match status" value="1"/>
</dbReference>
<dbReference type="PROSITE" id="PS51864">
    <property type="entry name" value="ASTACIN"/>
    <property type="match status" value="1"/>
</dbReference>
<dbReference type="CDD" id="cd04280">
    <property type="entry name" value="ZnMc_astacin_like"/>
    <property type="match status" value="1"/>
</dbReference>
<keyword evidence="5 9" id="KW-0862">Zinc</keyword>
<keyword evidence="4 9" id="KW-0378">Hydrolase</keyword>
<feature type="compositionally biased region" description="Acidic residues" evidence="11">
    <location>
        <begin position="1"/>
        <end position="23"/>
    </location>
</feature>
<keyword evidence="7" id="KW-1015">Disulfide bond</keyword>
<dbReference type="AlphaFoldDB" id="A0AAW0UJD5"/>
<evidence type="ECO:0000256" key="8">
    <source>
        <dbReference type="PROSITE-ProRule" id="PRU00059"/>
    </source>
</evidence>
<gene>
    <name evidence="14" type="ORF">O3P69_003168</name>
</gene>
<comment type="caution">
    <text evidence="14">The sequence shown here is derived from an EMBL/GenBank/DDBJ whole genome shotgun (WGS) entry which is preliminary data.</text>
</comment>
<name>A0AAW0UJD5_SCYPA</name>
<dbReference type="PANTHER" id="PTHR10127:SF780">
    <property type="entry name" value="METALLOENDOPEPTIDASE"/>
    <property type="match status" value="1"/>
</dbReference>
<dbReference type="PROSITE" id="PS01180">
    <property type="entry name" value="CUB"/>
    <property type="match status" value="1"/>
</dbReference>
<evidence type="ECO:0000256" key="10">
    <source>
        <dbReference type="RuleBase" id="RU361183"/>
    </source>
</evidence>
<feature type="active site" evidence="9">
    <location>
        <position position="149"/>
    </location>
</feature>
<feature type="binding site" evidence="9">
    <location>
        <position position="158"/>
    </location>
    <ligand>
        <name>Zn(2+)</name>
        <dbReference type="ChEBI" id="CHEBI:29105"/>
        <note>catalytic</note>
    </ligand>
</feature>
<dbReference type="GO" id="GO:0006508">
    <property type="term" value="P:proteolysis"/>
    <property type="evidence" value="ECO:0007669"/>
    <property type="project" value="UniProtKB-KW"/>
</dbReference>
<dbReference type="GO" id="GO:0008270">
    <property type="term" value="F:zinc ion binding"/>
    <property type="evidence" value="ECO:0007669"/>
    <property type="project" value="UniProtKB-UniRule"/>
</dbReference>
<sequence length="428" mass="48007">MFNDEEAEDDGENDVTEDDEGDMELPPRDFMDTNPTEVKGDPIFEGDILLTQSQWRAMREKKGIAYETSYWPDDSDGLPFCTLQICSHGMDHWMEHTCIKFQETTNINQPHLKYIYGGGCYSYIGMLNQNGQDISIGSGCDTLGIVAHEIGHAMGFFHEQSRPDRDDYVVINYENIQDNRESNFNKYSTNIINSHNIPYDYSSDMHYGSTGFSINGKTTITTKDYLAQTLIGQRDGLSHRDKHLANIMYKCIDKWLAKCGESQDPCQNGGYYGAGCACVCPSGTSGSYCETETGSYYGALQSSCNEKVTTEGTLTSPNHPNKYPNGPEGQCIKWIQAPECHVPKLTFSAFELYGKNPYCNGNSCCYFDALEIRTDNLNYGEVFCGTSITPGTSFTGTGREMVLYFRTKSDYYTGWSADLTFEKQEGCE</sequence>
<feature type="binding site" evidence="9">
    <location>
        <position position="148"/>
    </location>
    <ligand>
        <name>Zn(2+)</name>
        <dbReference type="ChEBI" id="CHEBI:29105"/>
        <note>catalytic</note>
    </ligand>
</feature>
<dbReference type="InterPro" id="IPR035914">
    <property type="entry name" value="Sperma_CUB_dom_sf"/>
</dbReference>
<dbReference type="EMBL" id="JARAKH010000010">
    <property type="protein sequence ID" value="KAK8400274.1"/>
    <property type="molecule type" value="Genomic_DNA"/>
</dbReference>
<keyword evidence="15" id="KW-1185">Reference proteome</keyword>
<evidence type="ECO:0000256" key="6">
    <source>
        <dbReference type="ARBA" id="ARBA00023049"/>
    </source>
</evidence>
<dbReference type="SMART" id="SM00235">
    <property type="entry name" value="ZnMc"/>
    <property type="match status" value="1"/>
</dbReference>
<dbReference type="SUPFAM" id="SSF49854">
    <property type="entry name" value="Spermadhesin, CUB domain"/>
    <property type="match status" value="1"/>
</dbReference>
<feature type="domain" description="Peptidase M12A" evidence="13">
    <location>
        <begin position="56"/>
        <end position="252"/>
    </location>
</feature>
<organism evidence="14 15">
    <name type="scientific">Scylla paramamosain</name>
    <name type="common">Mud crab</name>
    <dbReference type="NCBI Taxonomy" id="85552"/>
    <lineage>
        <taxon>Eukaryota</taxon>
        <taxon>Metazoa</taxon>
        <taxon>Ecdysozoa</taxon>
        <taxon>Arthropoda</taxon>
        <taxon>Crustacea</taxon>
        <taxon>Multicrustacea</taxon>
        <taxon>Malacostraca</taxon>
        <taxon>Eumalacostraca</taxon>
        <taxon>Eucarida</taxon>
        <taxon>Decapoda</taxon>
        <taxon>Pleocyemata</taxon>
        <taxon>Brachyura</taxon>
        <taxon>Eubrachyura</taxon>
        <taxon>Portunoidea</taxon>
        <taxon>Portunidae</taxon>
        <taxon>Portuninae</taxon>
        <taxon>Scylla</taxon>
    </lineage>
</organism>
<dbReference type="Gene3D" id="3.40.390.10">
    <property type="entry name" value="Collagenase (Catalytic Domain)"/>
    <property type="match status" value="1"/>
</dbReference>
<dbReference type="Gene3D" id="2.60.120.290">
    <property type="entry name" value="Spermadhesin, CUB domain"/>
    <property type="match status" value="1"/>
</dbReference>
<protein>
    <recommendedName>
        <fullName evidence="10">Metalloendopeptidase</fullName>
        <ecNumber evidence="10">3.4.24.-</ecNumber>
    </recommendedName>
</protein>
<evidence type="ECO:0000256" key="3">
    <source>
        <dbReference type="ARBA" id="ARBA00022723"/>
    </source>
</evidence>
<feature type="domain" description="CUB" evidence="12">
    <location>
        <begin position="289"/>
        <end position="428"/>
    </location>
</feature>
<evidence type="ECO:0000256" key="4">
    <source>
        <dbReference type="ARBA" id="ARBA00022801"/>
    </source>
</evidence>
<evidence type="ECO:0000313" key="15">
    <source>
        <dbReference type="Proteomes" id="UP001487740"/>
    </source>
</evidence>
<dbReference type="Proteomes" id="UP001487740">
    <property type="component" value="Unassembled WGS sequence"/>
</dbReference>
<dbReference type="InterPro" id="IPR006026">
    <property type="entry name" value="Peptidase_Metallo"/>
</dbReference>